<gene>
    <name evidence="2" type="ORF">PPOP_1736</name>
</gene>
<dbReference type="Pfam" id="PF18588">
    <property type="entry name" value="WcbI"/>
    <property type="match status" value="1"/>
</dbReference>
<evidence type="ECO:0000259" key="1">
    <source>
        <dbReference type="Pfam" id="PF18588"/>
    </source>
</evidence>
<evidence type="ECO:0000313" key="3">
    <source>
        <dbReference type="Proteomes" id="UP000029453"/>
    </source>
</evidence>
<organism evidence="2 3">
    <name type="scientific">Paenibacillus popilliae ATCC 14706</name>
    <dbReference type="NCBI Taxonomy" id="1212764"/>
    <lineage>
        <taxon>Bacteria</taxon>
        <taxon>Bacillati</taxon>
        <taxon>Bacillota</taxon>
        <taxon>Bacilli</taxon>
        <taxon>Bacillales</taxon>
        <taxon>Paenibacillaceae</taxon>
        <taxon>Paenibacillus</taxon>
    </lineage>
</organism>
<protein>
    <recommendedName>
        <fullName evidence="1">Polysaccharide biosynthesis enzyme WcbI domain-containing protein</fullName>
    </recommendedName>
</protein>
<sequence>MALALHHMYKPKKGTMTKPAKGQGEWSAVKKCIVFANCHGIPIRKYLASSVTFRQFYEGVEVPMIQVCNQATGIGDHLLSQCDLFIYMRTSDAFGPYLSTDYLLTRLPDHCIRISIGNAFFLSYYPQFIPDNKEPLFAYADQNVIRLLQAGVSKEMIMAILSAENYYSAPYLHAYHHDFMLNLRSREAGIDIPLADFIEQNYRRDHLFATICHPQFQIIRYLAMNILERLHISGQEIAHVVHDTDFIDLIHPIYPSVIKHLELRFVRPEDRIYTLGSEILTFPEYISRYVDYHAQAMRGS</sequence>
<dbReference type="Proteomes" id="UP000029453">
    <property type="component" value="Unassembled WGS sequence"/>
</dbReference>
<proteinExistence type="predicted"/>
<name>M9M0M8_PAEPP</name>
<dbReference type="InterPro" id="IPR041307">
    <property type="entry name" value="WcbI"/>
</dbReference>
<dbReference type="EMBL" id="BALG01000093">
    <property type="protein sequence ID" value="GAC42379.1"/>
    <property type="molecule type" value="Genomic_DNA"/>
</dbReference>
<feature type="domain" description="Polysaccharide biosynthesis enzyme WcbI" evidence="1">
    <location>
        <begin position="31"/>
        <end position="234"/>
    </location>
</feature>
<dbReference type="AlphaFoldDB" id="M9M0M8"/>
<accession>M9M0M8</accession>
<reference evidence="2 3" key="1">
    <citation type="submission" date="2012-10" db="EMBL/GenBank/DDBJ databases">
        <title>Draft Genome Sequence of Paenibacillus popilliae ATCC 14706T.</title>
        <authorList>
            <person name="Iiyama K."/>
            <person name="Mori K."/>
            <person name="Mon H."/>
            <person name="Chieda Y."/>
            <person name="Lee J.M."/>
            <person name="Kusakabe T."/>
            <person name="Tashiro K."/>
            <person name="Asano S."/>
            <person name="Yasunaga-Aoki C."/>
            <person name="Shimizu S."/>
        </authorList>
    </citation>
    <scope>NUCLEOTIDE SEQUENCE [LARGE SCALE GENOMIC DNA]</scope>
    <source>
        <strain evidence="2 3">ATCC 14706</strain>
    </source>
</reference>
<evidence type="ECO:0000313" key="2">
    <source>
        <dbReference type="EMBL" id="GAC42379.1"/>
    </source>
</evidence>
<dbReference type="Gene3D" id="3.40.50.12080">
    <property type="match status" value="1"/>
</dbReference>
<keyword evidence="3" id="KW-1185">Reference proteome</keyword>
<comment type="caution">
    <text evidence="2">The sequence shown here is derived from an EMBL/GenBank/DDBJ whole genome shotgun (WGS) entry which is preliminary data.</text>
</comment>